<dbReference type="Proteomes" id="UP000240883">
    <property type="component" value="Unassembled WGS sequence"/>
</dbReference>
<keyword evidence="2" id="KW-1185">Reference proteome</keyword>
<evidence type="ECO:0000313" key="1">
    <source>
        <dbReference type="EMBL" id="PSN68973.1"/>
    </source>
</evidence>
<protein>
    <submittedName>
        <fullName evidence="1">Uncharacterized protein</fullName>
    </submittedName>
</protein>
<name>A0A2T2NUB0_CORCC</name>
<proteinExistence type="predicted"/>
<reference evidence="1 2" key="1">
    <citation type="journal article" date="2018" name="Front. Microbiol.">
        <title>Genome-Wide Analysis of Corynespora cassiicola Leaf Fall Disease Putative Effectors.</title>
        <authorList>
            <person name="Lopez D."/>
            <person name="Ribeiro S."/>
            <person name="Label P."/>
            <person name="Fumanal B."/>
            <person name="Venisse J.S."/>
            <person name="Kohler A."/>
            <person name="de Oliveira R.R."/>
            <person name="Labutti K."/>
            <person name="Lipzen A."/>
            <person name="Lail K."/>
            <person name="Bauer D."/>
            <person name="Ohm R.A."/>
            <person name="Barry K.W."/>
            <person name="Spatafora J."/>
            <person name="Grigoriev I.V."/>
            <person name="Martin F.M."/>
            <person name="Pujade-Renaud V."/>
        </authorList>
    </citation>
    <scope>NUCLEOTIDE SEQUENCE [LARGE SCALE GENOMIC DNA]</scope>
    <source>
        <strain evidence="1 2">Philippines</strain>
    </source>
</reference>
<sequence>MAEEQDCYWYIVDQTATNGDAEHRGPFFSFSQVETECEQLLQRKYGLARVQLLLEDVTVEQMAVIKAQLGIAGDKRDPFQIKKFQDARVVEAIRNQTQDTFYVMRLREADKLLKCPKFTPDQYMEMAKVIRKECYVKGLFLDAETAFRRGRNAVEGWLHYDECSRAVEITEKGHCPYVALFLSEDGNLKGIIQVYEVNMDYSKGQALGGLGRG</sequence>
<organism evidence="1 2">
    <name type="scientific">Corynespora cassiicola Philippines</name>
    <dbReference type="NCBI Taxonomy" id="1448308"/>
    <lineage>
        <taxon>Eukaryota</taxon>
        <taxon>Fungi</taxon>
        <taxon>Dikarya</taxon>
        <taxon>Ascomycota</taxon>
        <taxon>Pezizomycotina</taxon>
        <taxon>Dothideomycetes</taxon>
        <taxon>Pleosporomycetidae</taxon>
        <taxon>Pleosporales</taxon>
        <taxon>Corynesporascaceae</taxon>
        <taxon>Corynespora</taxon>
    </lineage>
</organism>
<evidence type="ECO:0000313" key="2">
    <source>
        <dbReference type="Proteomes" id="UP000240883"/>
    </source>
</evidence>
<gene>
    <name evidence="1" type="ORF">BS50DRAFT_572160</name>
</gene>
<accession>A0A2T2NUB0</accession>
<dbReference type="EMBL" id="KZ678133">
    <property type="protein sequence ID" value="PSN68973.1"/>
    <property type="molecule type" value="Genomic_DNA"/>
</dbReference>
<dbReference type="AlphaFoldDB" id="A0A2T2NUB0"/>